<dbReference type="InterPro" id="IPR001584">
    <property type="entry name" value="Integrase_cat-core"/>
</dbReference>
<evidence type="ECO:0000313" key="3">
    <source>
        <dbReference type="EMBL" id="KAL0454597.1"/>
    </source>
</evidence>
<proteinExistence type="predicted"/>
<comment type="caution">
    <text evidence="3">The sequence shown here is derived from an EMBL/GenBank/DDBJ whole genome shotgun (WGS) entry which is preliminary data.</text>
</comment>
<dbReference type="AlphaFoldDB" id="A0AAW2XKP1"/>
<dbReference type="Gene3D" id="3.30.420.10">
    <property type="entry name" value="Ribonuclease H-like superfamily/Ribonuclease H"/>
    <property type="match status" value="1"/>
</dbReference>
<gene>
    <name evidence="3" type="ORF">Slati_0798900</name>
</gene>
<accession>A0AAW2XKP1</accession>
<protein>
    <recommendedName>
        <fullName evidence="2">Integrase catalytic domain-containing protein</fullName>
    </recommendedName>
</protein>
<sequence>MCTCGKCTCGSNRAKIEEIEAGHNKDTCFKIHGVPDWYKDLNDPRKRNGPSGNAYAVNELEQQNPLENVNTGNRDIVADLIEALRMVQNKISYDPVKDLKSNHTLAIGTQKGILYYLNSNSFVPAVLSDKIQIHVSCLSSDAQLYTLWHKRLGHASSKVLSHIPVLSFKNSNQEHVCSICPLAKQTRLSFPVSTSHSKSAFDLLHIDIWGPYKQPSLSGCHYVLTVVDDYSRVTWTFLLQHKSQTLKTMMFFFTQISTQFNTKVKAIRTDNGTDFLSLSCQDFLQTHGIIHQKSCVYTPQQNGVVKRKHRHLLTTARALVFESHLPRDFWVDSILAATHIINKLPSSTRNWKSPFELLYNTPSSYDNLHTFGCLCFASNTLPYKSKFDHMAFRCVFLGCAYGQKAYKLYDLDNKVPIISRDVVFHEHVFSYQNSPNVSDMIPIPTPIPDSVTDTPLTPVSTTSDVLSPQPDPIDHTPI</sequence>
<dbReference type="GO" id="GO:0003676">
    <property type="term" value="F:nucleic acid binding"/>
    <property type="evidence" value="ECO:0007669"/>
    <property type="project" value="InterPro"/>
</dbReference>
<reference evidence="3" key="2">
    <citation type="journal article" date="2024" name="Plant">
        <title>Genomic evolution and insights into agronomic trait innovations of Sesamum species.</title>
        <authorList>
            <person name="Miao H."/>
            <person name="Wang L."/>
            <person name="Qu L."/>
            <person name="Liu H."/>
            <person name="Sun Y."/>
            <person name="Le M."/>
            <person name="Wang Q."/>
            <person name="Wei S."/>
            <person name="Zheng Y."/>
            <person name="Lin W."/>
            <person name="Duan Y."/>
            <person name="Cao H."/>
            <person name="Xiong S."/>
            <person name="Wang X."/>
            <person name="Wei L."/>
            <person name="Li C."/>
            <person name="Ma Q."/>
            <person name="Ju M."/>
            <person name="Zhao R."/>
            <person name="Li G."/>
            <person name="Mu C."/>
            <person name="Tian Q."/>
            <person name="Mei H."/>
            <person name="Zhang T."/>
            <person name="Gao T."/>
            <person name="Zhang H."/>
        </authorList>
    </citation>
    <scope>NUCLEOTIDE SEQUENCE</scope>
    <source>
        <strain evidence="3">KEN1</strain>
    </source>
</reference>
<dbReference type="Pfam" id="PF00665">
    <property type="entry name" value="rve"/>
    <property type="match status" value="1"/>
</dbReference>
<reference evidence="3" key="1">
    <citation type="submission" date="2020-06" db="EMBL/GenBank/DDBJ databases">
        <authorList>
            <person name="Li T."/>
            <person name="Hu X."/>
            <person name="Zhang T."/>
            <person name="Song X."/>
            <person name="Zhang H."/>
            <person name="Dai N."/>
            <person name="Sheng W."/>
            <person name="Hou X."/>
            <person name="Wei L."/>
        </authorList>
    </citation>
    <scope>NUCLEOTIDE SEQUENCE</scope>
    <source>
        <strain evidence="3">KEN1</strain>
        <tissue evidence="3">Leaf</tissue>
    </source>
</reference>
<feature type="region of interest" description="Disordered" evidence="1">
    <location>
        <begin position="449"/>
        <end position="478"/>
    </location>
</feature>
<dbReference type="PROSITE" id="PS50994">
    <property type="entry name" value="INTEGRASE"/>
    <property type="match status" value="1"/>
</dbReference>
<dbReference type="PANTHER" id="PTHR42648:SF31">
    <property type="entry name" value="RNA-DIRECTED DNA POLYMERASE"/>
    <property type="match status" value="1"/>
</dbReference>
<feature type="domain" description="Integrase catalytic" evidence="2">
    <location>
        <begin position="187"/>
        <end position="362"/>
    </location>
</feature>
<evidence type="ECO:0000256" key="1">
    <source>
        <dbReference type="SAM" id="MobiDB-lite"/>
    </source>
</evidence>
<dbReference type="InterPro" id="IPR039537">
    <property type="entry name" value="Retrotran_Ty1/copia-like"/>
</dbReference>
<dbReference type="EMBL" id="JACGWN010000003">
    <property type="protein sequence ID" value="KAL0454597.1"/>
    <property type="molecule type" value="Genomic_DNA"/>
</dbReference>
<dbReference type="Pfam" id="PF13976">
    <property type="entry name" value="gag_pre-integrs"/>
    <property type="match status" value="1"/>
</dbReference>
<organism evidence="3">
    <name type="scientific">Sesamum latifolium</name>
    <dbReference type="NCBI Taxonomy" id="2727402"/>
    <lineage>
        <taxon>Eukaryota</taxon>
        <taxon>Viridiplantae</taxon>
        <taxon>Streptophyta</taxon>
        <taxon>Embryophyta</taxon>
        <taxon>Tracheophyta</taxon>
        <taxon>Spermatophyta</taxon>
        <taxon>Magnoliopsida</taxon>
        <taxon>eudicotyledons</taxon>
        <taxon>Gunneridae</taxon>
        <taxon>Pentapetalae</taxon>
        <taxon>asterids</taxon>
        <taxon>lamiids</taxon>
        <taxon>Lamiales</taxon>
        <taxon>Pedaliaceae</taxon>
        <taxon>Sesamum</taxon>
    </lineage>
</organism>
<feature type="compositionally biased region" description="Polar residues" evidence="1">
    <location>
        <begin position="451"/>
        <end position="466"/>
    </location>
</feature>
<dbReference type="GO" id="GO:0015074">
    <property type="term" value="P:DNA integration"/>
    <property type="evidence" value="ECO:0007669"/>
    <property type="project" value="InterPro"/>
</dbReference>
<name>A0AAW2XKP1_9LAMI</name>
<dbReference type="InterPro" id="IPR057670">
    <property type="entry name" value="SH3_retrovirus"/>
</dbReference>
<dbReference type="InterPro" id="IPR036397">
    <property type="entry name" value="RNaseH_sf"/>
</dbReference>
<evidence type="ECO:0000259" key="2">
    <source>
        <dbReference type="PROSITE" id="PS50994"/>
    </source>
</evidence>
<dbReference type="InterPro" id="IPR025724">
    <property type="entry name" value="GAG-pre-integrase_dom"/>
</dbReference>
<dbReference type="Pfam" id="PF25597">
    <property type="entry name" value="SH3_retrovirus"/>
    <property type="match status" value="1"/>
</dbReference>
<dbReference type="SUPFAM" id="SSF53098">
    <property type="entry name" value="Ribonuclease H-like"/>
    <property type="match status" value="1"/>
</dbReference>
<dbReference type="PANTHER" id="PTHR42648">
    <property type="entry name" value="TRANSPOSASE, PUTATIVE-RELATED"/>
    <property type="match status" value="1"/>
</dbReference>
<dbReference type="InterPro" id="IPR012337">
    <property type="entry name" value="RNaseH-like_sf"/>
</dbReference>